<dbReference type="PROSITE" id="PS51194">
    <property type="entry name" value="HELICASE_CTER"/>
    <property type="match status" value="1"/>
</dbReference>
<dbReference type="CDD" id="cd04488">
    <property type="entry name" value="RecG_wedge_OBF"/>
    <property type="match status" value="1"/>
</dbReference>
<feature type="domain" description="Helicase ATP-binding" evidence="8">
    <location>
        <begin position="285"/>
        <end position="471"/>
    </location>
</feature>
<dbReference type="STRING" id="1618647.UW30_C0013G0006"/>
<keyword evidence="7" id="KW-0234">DNA repair</keyword>
<dbReference type="PATRIC" id="fig|1618647.3.peg.549"/>
<evidence type="ECO:0000256" key="5">
    <source>
        <dbReference type="ARBA" id="ARBA00022840"/>
    </source>
</evidence>
<dbReference type="InterPro" id="IPR014001">
    <property type="entry name" value="Helicase_ATP-bd"/>
</dbReference>
<dbReference type="SMART" id="SM00490">
    <property type="entry name" value="HELICc"/>
    <property type="match status" value="1"/>
</dbReference>
<keyword evidence="2" id="KW-0227">DNA damage</keyword>
<dbReference type="SUPFAM" id="SSF50249">
    <property type="entry name" value="Nucleic acid-binding proteins"/>
    <property type="match status" value="1"/>
</dbReference>
<dbReference type="Gene3D" id="2.40.50.140">
    <property type="entry name" value="Nucleic acid-binding proteins"/>
    <property type="match status" value="1"/>
</dbReference>
<keyword evidence="4 10" id="KW-0347">Helicase</keyword>
<evidence type="ECO:0000256" key="1">
    <source>
        <dbReference type="ARBA" id="ARBA00022741"/>
    </source>
</evidence>
<evidence type="ECO:0000256" key="4">
    <source>
        <dbReference type="ARBA" id="ARBA00022806"/>
    </source>
</evidence>
<dbReference type="SMART" id="SM00487">
    <property type="entry name" value="DEXDc"/>
    <property type="match status" value="1"/>
</dbReference>
<proteinExistence type="predicted"/>
<dbReference type="PANTHER" id="PTHR47964">
    <property type="entry name" value="ATP-DEPENDENT DNA HELICASE HOMOLOG RECG, CHLOROPLASTIC"/>
    <property type="match status" value="1"/>
</dbReference>
<evidence type="ECO:0000259" key="9">
    <source>
        <dbReference type="PROSITE" id="PS51194"/>
    </source>
</evidence>
<keyword evidence="5" id="KW-0067">ATP-binding</keyword>
<dbReference type="Pfam" id="PF00271">
    <property type="entry name" value="Helicase_C"/>
    <property type="match status" value="1"/>
</dbReference>
<reference evidence="10 11" key="1">
    <citation type="journal article" date="2015" name="Nature">
        <title>rRNA introns, odd ribosomes, and small enigmatic genomes across a large radiation of phyla.</title>
        <authorList>
            <person name="Brown C.T."/>
            <person name="Hug L.A."/>
            <person name="Thomas B.C."/>
            <person name="Sharon I."/>
            <person name="Castelle C.J."/>
            <person name="Singh A."/>
            <person name="Wilkins M.J."/>
            <person name="Williams K.H."/>
            <person name="Banfield J.F."/>
        </authorList>
    </citation>
    <scope>NUCLEOTIDE SEQUENCE [LARGE SCALE GENOMIC DNA]</scope>
</reference>
<dbReference type="Pfam" id="PF17191">
    <property type="entry name" value="RecG_wedge"/>
    <property type="match status" value="1"/>
</dbReference>
<evidence type="ECO:0000313" key="10">
    <source>
        <dbReference type="EMBL" id="KKT41037.1"/>
    </source>
</evidence>
<evidence type="ECO:0000256" key="6">
    <source>
        <dbReference type="ARBA" id="ARBA00023125"/>
    </source>
</evidence>
<dbReference type="GO" id="GO:0016787">
    <property type="term" value="F:hydrolase activity"/>
    <property type="evidence" value="ECO:0007669"/>
    <property type="project" value="UniProtKB-KW"/>
</dbReference>
<evidence type="ECO:0000256" key="2">
    <source>
        <dbReference type="ARBA" id="ARBA00022763"/>
    </source>
</evidence>
<dbReference type="GO" id="GO:0005524">
    <property type="term" value="F:ATP binding"/>
    <property type="evidence" value="ECO:0007669"/>
    <property type="project" value="UniProtKB-KW"/>
</dbReference>
<dbReference type="InterPro" id="IPR012340">
    <property type="entry name" value="NA-bd_OB-fold"/>
</dbReference>
<name>A0A0G1JAL3_9BACT</name>
<dbReference type="Gene3D" id="3.40.50.300">
    <property type="entry name" value="P-loop containing nucleotide triphosphate hydrolases"/>
    <property type="match status" value="2"/>
</dbReference>
<dbReference type="InterPro" id="IPR001650">
    <property type="entry name" value="Helicase_C-like"/>
</dbReference>
<accession>A0A0G1JAL3</accession>
<keyword evidence="1" id="KW-0547">Nucleotide-binding</keyword>
<dbReference type="InterPro" id="IPR047112">
    <property type="entry name" value="RecG/Mfd"/>
</dbReference>
<dbReference type="Proteomes" id="UP000034736">
    <property type="component" value="Unassembled WGS sequence"/>
</dbReference>
<dbReference type="Pfam" id="PF00270">
    <property type="entry name" value="DEAD"/>
    <property type="match status" value="1"/>
</dbReference>
<evidence type="ECO:0000259" key="8">
    <source>
        <dbReference type="PROSITE" id="PS51192"/>
    </source>
</evidence>
<feature type="domain" description="Helicase C-terminal" evidence="9">
    <location>
        <begin position="514"/>
        <end position="664"/>
    </location>
</feature>
<dbReference type="PROSITE" id="PS51192">
    <property type="entry name" value="HELICASE_ATP_BIND_1"/>
    <property type="match status" value="1"/>
</dbReference>
<gene>
    <name evidence="10" type="ORF">UW30_C0013G0006</name>
</gene>
<dbReference type="PANTHER" id="PTHR47964:SF1">
    <property type="entry name" value="ATP-DEPENDENT DNA HELICASE HOMOLOG RECG, CHLOROPLASTIC"/>
    <property type="match status" value="1"/>
</dbReference>
<protein>
    <submittedName>
        <fullName evidence="10">ATP-dependent DNA helicase RecG</fullName>
    </submittedName>
</protein>
<dbReference type="CDD" id="cd17992">
    <property type="entry name" value="DEXHc_RecG"/>
    <property type="match status" value="1"/>
</dbReference>
<dbReference type="InterPro" id="IPR027417">
    <property type="entry name" value="P-loop_NTPase"/>
</dbReference>
<dbReference type="GO" id="GO:0003677">
    <property type="term" value="F:DNA binding"/>
    <property type="evidence" value="ECO:0007669"/>
    <property type="project" value="UniProtKB-KW"/>
</dbReference>
<evidence type="ECO:0000256" key="3">
    <source>
        <dbReference type="ARBA" id="ARBA00022801"/>
    </source>
</evidence>
<organism evidence="10 11">
    <name type="scientific">Candidatus Giovannonibacteria bacterium GW2011_GWA2_44_13b</name>
    <dbReference type="NCBI Taxonomy" id="1618647"/>
    <lineage>
        <taxon>Bacteria</taxon>
        <taxon>Candidatus Giovannoniibacteriota</taxon>
    </lineage>
</organism>
<dbReference type="GO" id="GO:0003678">
    <property type="term" value="F:DNA helicase activity"/>
    <property type="evidence" value="ECO:0007669"/>
    <property type="project" value="TreeGrafter"/>
</dbReference>
<dbReference type="InterPro" id="IPR011545">
    <property type="entry name" value="DEAD/DEAH_box_helicase_dom"/>
</dbReference>
<evidence type="ECO:0000256" key="7">
    <source>
        <dbReference type="ARBA" id="ARBA00023204"/>
    </source>
</evidence>
<dbReference type="NCBIfam" id="NF008168">
    <property type="entry name" value="PRK10917.2-2"/>
    <property type="match status" value="1"/>
</dbReference>
<keyword evidence="3" id="KW-0378">Hydrolase</keyword>
<sequence>MDLSTPLEQIFTKLAPKQKSGLKNLGLKTAEDLLRHLPYRYENPADLKKIAEVITGEKVRIWGRVKKIDYEKTWKKKMNIAYAAVEDPTGRIKMVWFRQPYIAKMLPEGSCAIFSGTVASRKDSYYIANPLYDIVPCGVVPEFTKEDSSRPPAGRAGLQPLYSTTSGVSSLWLSKAVAKILPNVSAEEFLPKEILEKYHLPALQTALRWVHNPKTEEHSNAAKKRFAFEGVFLMQLMRASQKEEIKKTAGIKLSNIETLRDEFVKLLPFGLTDAQKKAIEDILSDLRSGHPMNRLLEGDVGSGKTAVAACAAYICAENGLQAAYMAPTEILARQHFETFSKVLGKAGLKIGLLTSSLSEKFPSKIAREKSTHVSKAQLLKWAREGEFPILIGTHSLIEKKVEFKNLALAMVDEQHRFGVSQRGKLSQKNHTLIEVGLQSTLPPPHFLSMTATPIPRTLALTIYADLDLSIINEMPLGRQTIDTKIVPPKDRNLTYEFIRQKLNHGEQAFVICPRINPEEVRLPGEVGLPEALLRAEMKSVKEEYKKLNEKIFPEFEIGLMHGKLTPKEKEETMQKFRENKTRVLVSTSVVEVGVDVPNATIMMIEGAERFGLAQLHQFRGRVGRSEKKSHCFILPSSYSADIFRRLKALTEAKSGFELAEYDLEFRGAGELSGRKQSGLSDIGMEALKNLKMVEAARFEAREIIENKTLANYPLLETKIKRPQSEPLHFE</sequence>
<evidence type="ECO:0000313" key="11">
    <source>
        <dbReference type="Proteomes" id="UP000034736"/>
    </source>
</evidence>
<dbReference type="SUPFAM" id="SSF52540">
    <property type="entry name" value="P-loop containing nucleoside triphosphate hydrolases"/>
    <property type="match status" value="2"/>
</dbReference>
<dbReference type="EMBL" id="LCHU01000013">
    <property type="protein sequence ID" value="KKT41037.1"/>
    <property type="molecule type" value="Genomic_DNA"/>
</dbReference>
<keyword evidence="6" id="KW-0238">DNA-binding</keyword>
<comment type="caution">
    <text evidence="10">The sequence shown here is derived from an EMBL/GenBank/DDBJ whole genome shotgun (WGS) entry which is preliminary data.</text>
</comment>
<dbReference type="InterPro" id="IPR033454">
    <property type="entry name" value="RecG_wedge"/>
</dbReference>
<dbReference type="GO" id="GO:0006281">
    <property type="term" value="P:DNA repair"/>
    <property type="evidence" value="ECO:0007669"/>
    <property type="project" value="UniProtKB-KW"/>
</dbReference>
<dbReference type="AlphaFoldDB" id="A0A0G1JAL3"/>